<dbReference type="InterPro" id="IPR010488">
    <property type="entry name" value="Zeta_toxin_domain"/>
</dbReference>
<reference evidence="8 9" key="1">
    <citation type="journal article" date="2018" name="Environ. Microbiol.">
        <title>Ecological and genomic features of two widespread freshwater picocyanobacteria.</title>
        <authorList>
            <person name="Cabello-Yeves P.J."/>
            <person name="Picazo A."/>
            <person name="Camacho A."/>
            <person name="Callieri C."/>
            <person name="Rosselli R."/>
            <person name="Roda-Garcia J.J."/>
            <person name="Coutinho F.H."/>
            <person name="Rodriguez-Valera F."/>
        </authorList>
    </citation>
    <scope>NUCLEOTIDE SEQUENCE [LARGE SCALE GENOMIC DNA]</scope>
    <source>
        <strain evidence="8 9">Tous</strain>
    </source>
</reference>
<dbReference type="EMBL" id="PXXO01000003">
    <property type="protein sequence ID" value="PSJ06686.1"/>
    <property type="molecule type" value="Genomic_DNA"/>
</dbReference>
<proteinExistence type="inferred from homology"/>
<dbReference type="SUPFAM" id="SSF52540">
    <property type="entry name" value="P-loop containing nucleoside triphosphate hydrolases"/>
    <property type="match status" value="1"/>
</dbReference>
<feature type="domain" description="Zeta toxin" evidence="7">
    <location>
        <begin position="1"/>
        <end position="121"/>
    </location>
</feature>
<comment type="catalytic activity">
    <reaction evidence="6">
        <text>UDP-N-acetyl-alpha-D-glucosamine + ATP = UDP-N-acetyl-alpha-D-glucosamine 3'-phosphate + ADP + H(+)</text>
        <dbReference type="Rhea" id="RHEA:32671"/>
        <dbReference type="ChEBI" id="CHEBI:15378"/>
        <dbReference type="ChEBI" id="CHEBI:30616"/>
        <dbReference type="ChEBI" id="CHEBI:57705"/>
        <dbReference type="ChEBI" id="CHEBI:64353"/>
        <dbReference type="ChEBI" id="CHEBI:456216"/>
        <dbReference type="EC" id="2.7.1.176"/>
    </reaction>
</comment>
<dbReference type="AlphaFoldDB" id="A0A2P7MZP3"/>
<dbReference type="PANTHER" id="PTHR39206:SF1">
    <property type="entry name" value="SLL8004 PROTEIN"/>
    <property type="match status" value="1"/>
</dbReference>
<evidence type="ECO:0000313" key="8">
    <source>
        <dbReference type="EMBL" id="PSJ06686.1"/>
    </source>
</evidence>
<gene>
    <name evidence="8" type="ORF">C7K55_04140</name>
</gene>
<accession>A0A2P7MZP3</accession>
<dbReference type="InterPro" id="IPR027417">
    <property type="entry name" value="P-loop_NTPase"/>
</dbReference>
<evidence type="ECO:0000256" key="6">
    <source>
        <dbReference type="ARBA" id="ARBA00048178"/>
    </source>
</evidence>
<evidence type="ECO:0000259" key="7">
    <source>
        <dbReference type="Pfam" id="PF06414"/>
    </source>
</evidence>
<keyword evidence="9" id="KW-1185">Reference proteome</keyword>
<evidence type="ECO:0000256" key="2">
    <source>
        <dbReference type="ARBA" id="ARBA00011963"/>
    </source>
</evidence>
<dbReference type="EC" id="2.7.1.176" evidence="2"/>
<dbReference type="Proteomes" id="UP000243002">
    <property type="component" value="Unassembled WGS sequence"/>
</dbReference>
<keyword evidence="3" id="KW-0547">Nucleotide-binding</keyword>
<keyword evidence="4" id="KW-0067">ATP-binding</keyword>
<protein>
    <recommendedName>
        <fullName evidence="5">UDP-N-acetylglucosamine kinase</fullName>
        <ecNumber evidence="2">2.7.1.176</ecNumber>
    </recommendedName>
    <alternativeName>
        <fullName evidence="5">UDP-N-acetylglucosamine kinase</fullName>
    </alternativeName>
</protein>
<dbReference type="OrthoDB" id="9791543at2"/>
<comment type="caution">
    <text evidence="8">The sequence shown here is derived from an EMBL/GenBank/DDBJ whole genome shotgun (WGS) entry which is preliminary data.</text>
</comment>
<dbReference type="Gene3D" id="3.40.50.300">
    <property type="entry name" value="P-loop containing nucleotide triphosphate hydrolases"/>
    <property type="match status" value="1"/>
</dbReference>
<dbReference type="GO" id="GO:0016301">
    <property type="term" value="F:kinase activity"/>
    <property type="evidence" value="ECO:0007669"/>
    <property type="project" value="InterPro"/>
</dbReference>
<evidence type="ECO:0000256" key="4">
    <source>
        <dbReference type="ARBA" id="ARBA00022840"/>
    </source>
</evidence>
<evidence type="ECO:0000313" key="9">
    <source>
        <dbReference type="Proteomes" id="UP000243002"/>
    </source>
</evidence>
<name>A0A2P7MZP3_9CYAN</name>
<organism evidence="8 9">
    <name type="scientific">Cyanobium usitatum str. Tous</name>
    <dbReference type="NCBI Taxonomy" id="2116684"/>
    <lineage>
        <taxon>Bacteria</taxon>
        <taxon>Bacillati</taxon>
        <taxon>Cyanobacteriota</taxon>
        <taxon>Cyanophyceae</taxon>
        <taxon>Synechococcales</taxon>
        <taxon>Prochlorococcaceae</taxon>
        <taxon>Cyanobium</taxon>
    </lineage>
</organism>
<dbReference type="PANTHER" id="PTHR39206">
    <property type="entry name" value="SLL8004 PROTEIN"/>
    <property type="match status" value="1"/>
</dbReference>
<dbReference type="Pfam" id="PF06414">
    <property type="entry name" value="Zeta_toxin"/>
    <property type="match status" value="1"/>
</dbReference>
<evidence type="ECO:0000256" key="5">
    <source>
        <dbReference type="ARBA" id="ARBA00032897"/>
    </source>
</evidence>
<evidence type="ECO:0000256" key="1">
    <source>
        <dbReference type="ARBA" id="ARBA00009104"/>
    </source>
</evidence>
<evidence type="ECO:0000256" key="3">
    <source>
        <dbReference type="ARBA" id="ARBA00022741"/>
    </source>
</evidence>
<comment type="similarity">
    <text evidence="1">Belongs to the zeta toxin family.</text>
</comment>
<dbReference type="GO" id="GO:0005524">
    <property type="term" value="F:ATP binding"/>
    <property type="evidence" value="ECO:0007669"/>
    <property type="project" value="UniProtKB-KW"/>
</dbReference>
<sequence>MVGGNGAGKSTFHRLFLEPLGLPFVNADNLAKLIAPDTPEAHGLEAALLAEQQRELLLLRGFSFCFETVYSHPSKVDFVARAKALGYEVILVLIHLSNASLNQARIVQRISEGGHHVPAEKVISRLLINVKASLPLCDQVRLVDNSSADYPFLPVATIIAGLEQRHQDPLPAWAQDLIG</sequence>